<dbReference type="PROSITE" id="PS51352">
    <property type="entry name" value="THIOREDOXIN_2"/>
    <property type="match status" value="1"/>
</dbReference>
<feature type="active site" description="Nucleophile" evidence="8">
    <location>
        <position position="33"/>
    </location>
</feature>
<evidence type="ECO:0000256" key="2">
    <source>
        <dbReference type="ARBA" id="ARBA00022448"/>
    </source>
</evidence>
<keyword evidence="2" id="KW-0813">Transport</keyword>
<dbReference type="InterPro" id="IPR036249">
    <property type="entry name" value="Thioredoxin-like_sf"/>
</dbReference>
<dbReference type="GO" id="GO:0015035">
    <property type="term" value="F:protein-disulfide reductase activity"/>
    <property type="evidence" value="ECO:0007669"/>
    <property type="project" value="UniProtKB-UniRule"/>
</dbReference>
<dbReference type="EMBL" id="CP053452">
    <property type="protein sequence ID" value="QJW97358.1"/>
    <property type="molecule type" value="Genomic_DNA"/>
</dbReference>
<gene>
    <name evidence="11" type="ORF">FTUN_4931</name>
</gene>
<evidence type="ECO:0000313" key="11">
    <source>
        <dbReference type="EMBL" id="QJW97358.1"/>
    </source>
</evidence>
<dbReference type="RefSeq" id="WP_171472742.1">
    <property type="nucleotide sequence ID" value="NZ_CP053452.2"/>
</dbReference>
<organism evidence="11 12">
    <name type="scientific">Frigoriglobus tundricola</name>
    <dbReference type="NCBI Taxonomy" id="2774151"/>
    <lineage>
        <taxon>Bacteria</taxon>
        <taxon>Pseudomonadati</taxon>
        <taxon>Planctomycetota</taxon>
        <taxon>Planctomycetia</taxon>
        <taxon>Gemmatales</taxon>
        <taxon>Gemmataceae</taxon>
        <taxon>Frigoriglobus</taxon>
    </lineage>
</organism>
<evidence type="ECO:0000259" key="10">
    <source>
        <dbReference type="PROSITE" id="PS51352"/>
    </source>
</evidence>
<accession>A0A6M5YTK9</accession>
<dbReference type="InterPro" id="IPR013766">
    <property type="entry name" value="Thioredoxin_domain"/>
</dbReference>
<dbReference type="GO" id="GO:0005829">
    <property type="term" value="C:cytosol"/>
    <property type="evidence" value="ECO:0007669"/>
    <property type="project" value="TreeGrafter"/>
</dbReference>
<keyword evidence="12" id="KW-1185">Reference proteome</keyword>
<evidence type="ECO:0000256" key="5">
    <source>
        <dbReference type="ARBA" id="ARBA00023284"/>
    </source>
</evidence>
<evidence type="ECO:0000256" key="3">
    <source>
        <dbReference type="ARBA" id="ARBA00022982"/>
    </source>
</evidence>
<sequence length="109" mass="11960">MASPNVVELTEANWNEYVTSGTLVVADFWAPWCGPCRRLASTIDAVADQFAGKVKVGKLNVDENPQLAVKYDVMTIPRILFFKGSDKPVHTESGVLSPEELSKLITQHA</sequence>
<dbReference type="NCBIfam" id="TIGR01068">
    <property type="entry name" value="thioredoxin"/>
    <property type="match status" value="1"/>
</dbReference>
<dbReference type="GO" id="GO:0045454">
    <property type="term" value="P:cell redox homeostasis"/>
    <property type="evidence" value="ECO:0007669"/>
    <property type="project" value="TreeGrafter"/>
</dbReference>
<dbReference type="PIRSF" id="PIRSF000077">
    <property type="entry name" value="Thioredoxin"/>
    <property type="match status" value="1"/>
</dbReference>
<dbReference type="PRINTS" id="PR00421">
    <property type="entry name" value="THIOREDOXIN"/>
</dbReference>
<dbReference type="PANTHER" id="PTHR45663:SF11">
    <property type="entry name" value="GEO12009P1"/>
    <property type="match status" value="1"/>
</dbReference>
<protein>
    <recommendedName>
        <fullName evidence="6 7">Thioredoxin</fullName>
    </recommendedName>
</protein>
<dbReference type="InterPro" id="IPR005746">
    <property type="entry name" value="Thioredoxin"/>
</dbReference>
<feature type="site" description="Contributes to redox potential value" evidence="8">
    <location>
        <position position="35"/>
    </location>
</feature>
<name>A0A6M5YTK9_9BACT</name>
<keyword evidence="3" id="KW-0249">Electron transport</keyword>
<feature type="site" description="Contributes to redox potential value" evidence="8">
    <location>
        <position position="34"/>
    </location>
</feature>
<proteinExistence type="inferred from homology"/>
<dbReference type="AlphaFoldDB" id="A0A6M5YTK9"/>
<keyword evidence="5 9" id="KW-0676">Redox-active center</keyword>
<evidence type="ECO:0000256" key="4">
    <source>
        <dbReference type="ARBA" id="ARBA00023157"/>
    </source>
</evidence>
<evidence type="ECO:0000256" key="9">
    <source>
        <dbReference type="PIRSR" id="PIRSR000077-4"/>
    </source>
</evidence>
<evidence type="ECO:0000313" key="12">
    <source>
        <dbReference type="Proteomes" id="UP000503447"/>
    </source>
</evidence>
<dbReference type="InterPro" id="IPR017937">
    <property type="entry name" value="Thioredoxin_CS"/>
</dbReference>
<evidence type="ECO:0000256" key="6">
    <source>
        <dbReference type="NCBIfam" id="TIGR01068"/>
    </source>
</evidence>
<feature type="disulfide bond" description="Redox-active" evidence="9">
    <location>
        <begin position="33"/>
        <end position="36"/>
    </location>
</feature>
<dbReference type="SUPFAM" id="SSF52833">
    <property type="entry name" value="Thioredoxin-like"/>
    <property type="match status" value="1"/>
</dbReference>
<feature type="site" description="Deprotonates C-terminal active site Cys" evidence="8">
    <location>
        <position position="27"/>
    </location>
</feature>
<reference evidence="12" key="1">
    <citation type="submission" date="2020-05" db="EMBL/GenBank/DDBJ databases">
        <title>Frigoriglobus tundricola gen. nov., sp. nov., a psychrotolerant cellulolytic planctomycete of the family Gemmataceae with two divergent copies of 16S rRNA gene.</title>
        <authorList>
            <person name="Kulichevskaya I.S."/>
            <person name="Ivanova A.A."/>
            <person name="Naumoff D.G."/>
            <person name="Beletsky A.V."/>
            <person name="Rijpstra W.I.C."/>
            <person name="Sinninghe Damste J.S."/>
            <person name="Mardanov A.V."/>
            <person name="Ravin N.V."/>
            <person name="Dedysh S.N."/>
        </authorList>
    </citation>
    <scope>NUCLEOTIDE SEQUENCE [LARGE SCALE GENOMIC DNA]</scope>
    <source>
        <strain evidence="12">PL17</strain>
    </source>
</reference>
<feature type="active site" description="Nucleophile" evidence="8">
    <location>
        <position position="36"/>
    </location>
</feature>
<keyword evidence="4 9" id="KW-1015">Disulfide bond</keyword>
<evidence type="ECO:0000256" key="1">
    <source>
        <dbReference type="ARBA" id="ARBA00008987"/>
    </source>
</evidence>
<evidence type="ECO:0000256" key="7">
    <source>
        <dbReference type="PIRNR" id="PIRNR000077"/>
    </source>
</evidence>
<comment type="similarity">
    <text evidence="1 7">Belongs to the thioredoxin family.</text>
</comment>
<dbReference type="PANTHER" id="PTHR45663">
    <property type="entry name" value="GEO12009P1"/>
    <property type="match status" value="1"/>
</dbReference>
<dbReference type="PROSITE" id="PS00194">
    <property type="entry name" value="THIOREDOXIN_1"/>
    <property type="match status" value="1"/>
</dbReference>
<dbReference type="Proteomes" id="UP000503447">
    <property type="component" value="Chromosome"/>
</dbReference>
<dbReference type="CDD" id="cd02947">
    <property type="entry name" value="TRX_family"/>
    <property type="match status" value="1"/>
</dbReference>
<dbReference type="Pfam" id="PF00085">
    <property type="entry name" value="Thioredoxin"/>
    <property type="match status" value="1"/>
</dbReference>
<feature type="domain" description="Thioredoxin" evidence="10">
    <location>
        <begin position="1"/>
        <end position="109"/>
    </location>
</feature>
<dbReference type="Gene3D" id="3.40.30.10">
    <property type="entry name" value="Glutaredoxin"/>
    <property type="match status" value="1"/>
</dbReference>
<dbReference type="KEGG" id="ftj:FTUN_4931"/>
<evidence type="ECO:0000256" key="8">
    <source>
        <dbReference type="PIRSR" id="PIRSR000077-1"/>
    </source>
</evidence>